<sequence>MFNSSEQQGAQGAAPDQRIEREIFGGLAPLVAEMNESELLALAERAEAHVGSTQVSTSNKHK</sequence>
<dbReference type="Proteomes" id="UP000013243">
    <property type="component" value="Plasmid unnamed1"/>
</dbReference>
<dbReference type="EMBL" id="CP015231">
    <property type="protein sequence ID" value="ANP42931.1"/>
    <property type="molecule type" value="Genomic_DNA"/>
</dbReference>
<keyword evidence="1" id="KW-0614">Plasmid</keyword>
<geneLocation type="plasmid" evidence="1 2">
    <name>unnamed1</name>
</geneLocation>
<dbReference type="KEGG" id="rmb:K529_019395"/>
<reference evidence="1 2" key="1">
    <citation type="journal article" date="2016" name="ISME J.">
        <title>Global occurrence and heterogeneity of the Roseobacter-clade species Ruegeria mobilis.</title>
        <authorList>
            <person name="Sonnenschein E."/>
            <person name="Gram L."/>
        </authorList>
    </citation>
    <scope>NUCLEOTIDE SEQUENCE [LARGE SCALE GENOMIC DNA]</scope>
    <source>
        <strain evidence="1 2">F1926</strain>
        <plasmid evidence="1 2">unnamed1</plasmid>
    </source>
</reference>
<protein>
    <submittedName>
        <fullName evidence="1">Uncharacterized protein</fullName>
    </submittedName>
</protein>
<evidence type="ECO:0000313" key="2">
    <source>
        <dbReference type="Proteomes" id="UP000013243"/>
    </source>
</evidence>
<accession>A0A1B1A8R1</accession>
<dbReference type="AlphaFoldDB" id="A0A1B1A8R1"/>
<name>A0A1B1A8R1_9RHOB</name>
<organism evidence="1 2">
    <name type="scientific">Tritonibacter mobilis F1926</name>
    <dbReference type="NCBI Taxonomy" id="1265309"/>
    <lineage>
        <taxon>Bacteria</taxon>
        <taxon>Pseudomonadati</taxon>
        <taxon>Pseudomonadota</taxon>
        <taxon>Alphaproteobacteria</taxon>
        <taxon>Rhodobacterales</taxon>
        <taxon>Paracoccaceae</taxon>
        <taxon>Tritonibacter</taxon>
    </lineage>
</organism>
<evidence type="ECO:0000313" key="1">
    <source>
        <dbReference type="EMBL" id="ANP42931.1"/>
    </source>
</evidence>
<proteinExistence type="predicted"/>
<gene>
    <name evidence="1" type="ORF">K529_019395</name>
</gene>